<gene>
    <name evidence="1" type="ORF">L6164_015320</name>
</gene>
<dbReference type="EMBL" id="CM039431">
    <property type="protein sequence ID" value="KAI4336840.1"/>
    <property type="molecule type" value="Genomic_DNA"/>
</dbReference>
<evidence type="ECO:0000313" key="1">
    <source>
        <dbReference type="EMBL" id="KAI4336840.1"/>
    </source>
</evidence>
<reference evidence="1 2" key="1">
    <citation type="journal article" date="2022" name="DNA Res.">
        <title>Chromosomal-level genome assembly of the orchid tree Bauhinia variegata (Leguminosae; Cercidoideae) supports the allotetraploid origin hypothesis of Bauhinia.</title>
        <authorList>
            <person name="Zhong Y."/>
            <person name="Chen Y."/>
            <person name="Zheng D."/>
            <person name="Pang J."/>
            <person name="Liu Y."/>
            <person name="Luo S."/>
            <person name="Meng S."/>
            <person name="Qian L."/>
            <person name="Wei D."/>
            <person name="Dai S."/>
            <person name="Zhou R."/>
        </authorList>
    </citation>
    <scope>NUCLEOTIDE SEQUENCE [LARGE SCALE GENOMIC DNA]</scope>
    <source>
        <strain evidence="1">BV-YZ2020</strain>
    </source>
</reference>
<keyword evidence="2" id="KW-1185">Reference proteome</keyword>
<comment type="caution">
    <text evidence="1">The sequence shown here is derived from an EMBL/GenBank/DDBJ whole genome shotgun (WGS) entry which is preliminary data.</text>
</comment>
<dbReference type="Proteomes" id="UP000828941">
    <property type="component" value="Chromosome 6"/>
</dbReference>
<accession>A0ACB9NKY5</accession>
<sequence>MSFEDSGKKPVSVGPWGGNEGSPWDDGIYSTIKQLVIAHGAGIDSIQIEYVKKGCSIWSDKHGGTGGHKTDKVNLDYPDEFLTSIHGYYGSLNECAAVVRSLSFQSNKKNYGPFGVEQGTYFSFPMTGGKIVGFHGRCGWYLDAIGVYLKPLQQSKPEKALVHSQGYLTNTTENVGYSVIQGSVGQNYDIVLAVRQKDDLSKPMINNASRNLSRRKEFNYPRQKEQVGKTSSNSKVEGEVTYGPWGGNGGSIFDDGVYTGIRQINLSRNVGIVCIRVLYDQGGEPIWGSKQGGTGGYKNEKIIFDFPSEVLTHITGYHGPLMYMGPSIIKSLTFYTTKRMYGPYGDEQGTHFTTRLKEGKVVGIHGRKGLFLDALGVHVVEGKVVTPVTTPSPKSNATIRREPSIAEIDSPQWPAKLVLTKPAAPIEEVSCGVIKEPAPCGPGPWGGNEGRPWDDGVFSGIRHIYLTRTSEAICSIQIEYDRNGQSVWSVKHGGNGGDTLHRMKLEYPHEVLNCISGYYGSISKDDRLVVIKSLTFYTSRGKYGPFGEEVGKFFTSTTTEGKIVGFHGRCSFYLDAIGVHMQHWLGNHKTSKSSFFKFF</sequence>
<proteinExistence type="predicted"/>
<evidence type="ECO:0000313" key="2">
    <source>
        <dbReference type="Proteomes" id="UP000828941"/>
    </source>
</evidence>
<organism evidence="1 2">
    <name type="scientific">Bauhinia variegata</name>
    <name type="common">Purple orchid tree</name>
    <name type="synonym">Phanera variegata</name>
    <dbReference type="NCBI Taxonomy" id="167791"/>
    <lineage>
        <taxon>Eukaryota</taxon>
        <taxon>Viridiplantae</taxon>
        <taxon>Streptophyta</taxon>
        <taxon>Embryophyta</taxon>
        <taxon>Tracheophyta</taxon>
        <taxon>Spermatophyta</taxon>
        <taxon>Magnoliopsida</taxon>
        <taxon>eudicotyledons</taxon>
        <taxon>Gunneridae</taxon>
        <taxon>Pentapetalae</taxon>
        <taxon>rosids</taxon>
        <taxon>fabids</taxon>
        <taxon>Fabales</taxon>
        <taxon>Fabaceae</taxon>
        <taxon>Cercidoideae</taxon>
        <taxon>Cercideae</taxon>
        <taxon>Bauhiniinae</taxon>
        <taxon>Bauhinia</taxon>
    </lineage>
</organism>
<protein>
    <submittedName>
        <fullName evidence="1">Uncharacterized protein</fullName>
    </submittedName>
</protein>
<name>A0ACB9NKY5_BAUVA</name>